<dbReference type="EMBL" id="CP086716">
    <property type="protein sequence ID" value="WOO80820.1"/>
    <property type="molecule type" value="Genomic_DNA"/>
</dbReference>
<feature type="compositionally biased region" description="Basic and acidic residues" evidence="1">
    <location>
        <begin position="188"/>
        <end position="200"/>
    </location>
</feature>
<keyword evidence="3" id="KW-1185">Reference proteome</keyword>
<dbReference type="Proteomes" id="UP000827549">
    <property type="component" value="Chromosome 3"/>
</dbReference>
<protein>
    <submittedName>
        <fullName evidence="2">Uncharacterized protein</fullName>
    </submittedName>
</protein>
<feature type="compositionally biased region" description="Polar residues" evidence="1">
    <location>
        <begin position="168"/>
        <end position="184"/>
    </location>
</feature>
<reference evidence="2" key="1">
    <citation type="submission" date="2023-10" db="EMBL/GenBank/DDBJ databases">
        <authorList>
            <person name="Noh H."/>
        </authorList>
    </citation>
    <scope>NUCLEOTIDE SEQUENCE</scope>
    <source>
        <strain evidence="2">DUCC4014</strain>
    </source>
</reference>
<dbReference type="RefSeq" id="XP_062626852.1">
    <property type="nucleotide sequence ID" value="XM_062770868.1"/>
</dbReference>
<organism evidence="2 3">
    <name type="scientific">Vanrija pseudolonga</name>
    <dbReference type="NCBI Taxonomy" id="143232"/>
    <lineage>
        <taxon>Eukaryota</taxon>
        <taxon>Fungi</taxon>
        <taxon>Dikarya</taxon>
        <taxon>Basidiomycota</taxon>
        <taxon>Agaricomycotina</taxon>
        <taxon>Tremellomycetes</taxon>
        <taxon>Trichosporonales</taxon>
        <taxon>Trichosporonaceae</taxon>
        <taxon>Vanrija</taxon>
    </lineage>
</organism>
<proteinExistence type="predicted"/>
<dbReference type="AlphaFoldDB" id="A0AAF1BK98"/>
<evidence type="ECO:0000313" key="2">
    <source>
        <dbReference type="EMBL" id="WOO80820.1"/>
    </source>
</evidence>
<evidence type="ECO:0000313" key="3">
    <source>
        <dbReference type="Proteomes" id="UP000827549"/>
    </source>
</evidence>
<sequence length="200" mass="21873">MPQGRPSNSPTVPSHSNLTSARNTIAIDDATTTADTGIHNQALGSPNQYCERDNIARELAGIAWERARIALERITIACDRMDVAHQRMNLAHRLMNIARLRQSITLELEAHGYMSSARELMGTAYEHMDIGRELLAQAVEWLNQLVARGHSDAVRAAFSELDAEQQAIPGTTSATNNEGSSSAGSFDDPAREEQAHSPDR</sequence>
<dbReference type="GeneID" id="87807586"/>
<feature type="region of interest" description="Disordered" evidence="1">
    <location>
        <begin position="164"/>
        <end position="200"/>
    </location>
</feature>
<accession>A0AAF1BK98</accession>
<gene>
    <name evidence="2" type="ORF">LOC62_03G004348</name>
</gene>
<name>A0AAF1BK98_9TREE</name>
<evidence type="ECO:0000256" key="1">
    <source>
        <dbReference type="SAM" id="MobiDB-lite"/>
    </source>
</evidence>